<dbReference type="OrthoDB" id="1086493at2"/>
<proteinExistence type="predicted"/>
<dbReference type="Pfam" id="PF12759">
    <property type="entry name" value="HTH_Tnp_IS1"/>
    <property type="match status" value="1"/>
</dbReference>
<feature type="domain" description="Insertion element IS1 protein InsA helix-turn-helix" evidence="1">
    <location>
        <begin position="2"/>
        <end position="34"/>
    </location>
</feature>
<organism evidence="2 3">
    <name type="scientific">Hymenobacter nivis</name>
    <dbReference type="NCBI Taxonomy" id="1850093"/>
    <lineage>
        <taxon>Bacteria</taxon>
        <taxon>Pseudomonadati</taxon>
        <taxon>Bacteroidota</taxon>
        <taxon>Cytophagia</taxon>
        <taxon>Cytophagales</taxon>
        <taxon>Hymenobacteraceae</taxon>
        <taxon>Hymenobacter</taxon>
    </lineage>
</organism>
<keyword evidence="3" id="KW-1185">Reference proteome</keyword>
<dbReference type="InterPro" id="IPR024431">
    <property type="entry name" value="InsA_HTH_dom"/>
</dbReference>
<name>A0A2Z3GRG6_9BACT</name>
<reference evidence="3" key="1">
    <citation type="submission" date="2018-04" db="EMBL/GenBank/DDBJ databases">
        <title>Complete genome of Antarctic heterotrophic bacterium Hymenobacter nivis.</title>
        <authorList>
            <person name="Terashima M."/>
        </authorList>
    </citation>
    <scope>NUCLEOTIDE SEQUENCE [LARGE SCALE GENOMIC DNA]</scope>
    <source>
        <strain evidence="3">NBRC 111535</strain>
    </source>
</reference>
<gene>
    <name evidence="2" type="ORF">DDQ68_03860</name>
</gene>
<dbReference type="KEGG" id="hnv:DDQ68_03860"/>
<dbReference type="AlphaFoldDB" id="A0A2Z3GRG6"/>
<evidence type="ECO:0000313" key="3">
    <source>
        <dbReference type="Proteomes" id="UP000245999"/>
    </source>
</evidence>
<evidence type="ECO:0000313" key="2">
    <source>
        <dbReference type="EMBL" id="AWM32004.1"/>
    </source>
</evidence>
<sequence>MRAKIMDLALNGSGVRDTARVLGISPQTVMGELKKRLKR</sequence>
<protein>
    <recommendedName>
        <fullName evidence="1">Insertion element IS1 protein InsA helix-turn-helix domain-containing protein</fullName>
    </recommendedName>
</protein>
<dbReference type="Proteomes" id="UP000245999">
    <property type="component" value="Chromosome"/>
</dbReference>
<dbReference type="EMBL" id="CP029145">
    <property type="protein sequence ID" value="AWM32004.1"/>
    <property type="molecule type" value="Genomic_DNA"/>
</dbReference>
<accession>A0A2Z3GRG6</accession>
<evidence type="ECO:0000259" key="1">
    <source>
        <dbReference type="Pfam" id="PF12759"/>
    </source>
</evidence>